<dbReference type="InterPro" id="IPR036412">
    <property type="entry name" value="HAD-like_sf"/>
</dbReference>
<dbReference type="Proteomes" id="UP000014174">
    <property type="component" value="Unassembled WGS sequence"/>
</dbReference>
<dbReference type="InterPro" id="IPR050155">
    <property type="entry name" value="HAD-like_hydrolase_sf"/>
</dbReference>
<proteinExistence type="inferred from homology"/>
<comment type="pathway">
    <text evidence="2">Organic acid metabolism; glycolate biosynthesis; glycolate from 2-phosphoglycolate: step 1/1.</text>
</comment>
<dbReference type="PANTHER" id="PTHR43434:SF1">
    <property type="entry name" value="PHOSPHOGLYCOLATE PHOSPHATASE"/>
    <property type="match status" value="1"/>
</dbReference>
<gene>
    <name evidence="5" type="ORF">ADIARSV_1120</name>
</gene>
<dbReference type="InterPro" id="IPR023214">
    <property type="entry name" value="HAD_sf"/>
</dbReference>
<organism evidence="5 6">
    <name type="scientific">Arcticibacter svalbardensis MN12-7</name>
    <dbReference type="NCBI Taxonomy" id="1150600"/>
    <lineage>
        <taxon>Bacteria</taxon>
        <taxon>Pseudomonadati</taxon>
        <taxon>Bacteroidota</taxon>
        <taxon>Sphingobacteriia</taxon>
        <taxon>Sphingobacteriales</taxon>
        <taxon>Sphingobacteriaceae</taxon>
        <taxon>Arcticibacter</taxon>
    </lineage>
</organism>
<dbReference type="AlphaFoldDB" id="R9GVD4"/>
<evidence type="ECO:0000256" key="1">
    <source>
        <dbReference type="ARBA" id="ARBA00000830"/>
    </source>
</evidence>
<comment type="catalytic activity">
    <reaction evidence="1">
        <text>2-phosphoglycolate + H2O = glycolate + phosphate</text>
        <dbReference type="Rhea" id="RHEA:14369"/>
        <dbReference type="ChEBI" id="CHEBI:15377"/>
        <dbReference type="ChEBI" id="CHEBI:29805"/>
        <dbReference type="ChEBI" id="CHEBI:43474"/>
        <dbReference type="ChEBI" id="CHEBI:58033"/>
        <dbReference type="EC" id="3.1.3.18"/>
    </reaction>
</comment>
<dbReference type="Pfam" id="PF13419">
    <property type="entry name" value="HAD_2"/>
    <property type="match status" value="1"/>
</dbReference>
<dbReference type="NCBIfam" id="TIGR01549">
    <property type="entry name" value="HAD-SF-IA-v1"/>
    <property type="match status" value="1"/>
</dbReference>
<comment type="similarity">
    <text evidence="3">Belongs to the HAD-like hydrolase superfamily. CbbY/CbbZ/Gph/YieH family.</text>
</comment>
<protein>
    <recommendedName>
        <fullName evidence="4">phosphoglycolate phosphatase</fullName>
        <ecNumber evidence="4">3.1.3.18</ecNumber>
    </recommendedName>
</protein>
<evidence type="ECO:0000256" key="3">
    <source>
        <dbReference type="ARBA" id="ARBA00006171"/>
    </source>
</evidence>
<dbReference type="SUPFAM" id="SSF56784">
    <property type="entry name" value="HAD-like"/>
    <property type="match status" value="1"/>
</dbReference>
<dbReference type="EC" id="3.1.3.18" evidence="4"/>
<dbReference type="OrthoDB" id="9792518at2"/>
<dbReference type="EMBL" id="AQPN01000043">
    <property type="protein sequence ID" value="EOR95807.1"/>
    <property type="molecule type" value="Genomic_DNA"/>
</dbReference>
<evidence type="ECO:0000256" key="4">
    <source>
        <dbReference type="ARBA" id="ARBA00013078"/>
    </source>
</evidence>
<dbReference type="InterPro" id="IPR041492">
    <property type="entry name" value="HAD_2"/>
</dbReference>
<dbReference type="GO" id="GO:0008967">
    <property type="term" value="F:phosphoglycolate phosphatase activity"/>
    <property type="evidence" value="ECO:0007669"/>
    <property type="project" value="UniProtKB-EC"/>
</dbReference>
<dbReference type="InterPro" id="IPR006439">
    <property type="entry name" value="HAD-SF_hydro_IA"/>
</dbReference>
<keyword evidence="5" id="KW-0326">Glycosidase</keyword>
<dbReference type="Gene3D" id="1.10.150.240">
    <property type="entry name" value="Putative phosphatase, domain 2"/>
    <property type="match status" value="1"/>
</dbReference>
<evidence type="ECO:0000313" key="5">
    <source>
        <dbReference type="EMBL" id="EOR95807.1"/>
    </source>
</evidence>
<dbReference type="InterPro" id="IPR023198">
    <property type="entry name" value="PGP-like_dom2"/>
</dbReference>
<name>R9GVD4_9SPHI</name>
<keyword evidence="6" id="KW-1185">Reference proteome</keyword>
<comment type="caution">
    <text evidence="5">The sequence shown here is derived from an EMBL/GenBank/DDBJ whole genome shotgun (WGS) entry which is preliminary data.</text>
</comment>
<dbReference type="STRING" id="1150600.ADIARSV_1120"/>
<dbReference type="PANTHER" id="PTHR43434">
    <property type="entry name" value="PHOSPHOGLYCOLATE PHOSPHATASE"/>
    <property type="match status" value="1"/>
</dbReference>
<evidence type="ECO:0000313" key="6">
    <source>
        <dbReference type="Proteomes" id="UP000014174"/>
    </source>
</evidence>
<accession>R9GVD4</accession>
<keyword evidence="5" id="KW-0378">Hydrolase</keyword>
<dbReference type="GO" id="GO:0016798">
    <property type="term" value="F:hydrolase activity, acting on glycosyl bonds"/>
    <property type="evidence" value="ECO:0007669"/>
    <property type="project" value="UniProtKB-KW"/>
</dbReference>
<dbReference type="GO" id="GO:0006281">
    <property type="term" value="P:DNA repair"/>
    <property type="evidence" value="ECO:0007669"/>
    <property type="project" value="TreeGrafter"/>
</dbReference>
<reference evidence="5 6" key="1">
    <citation type="journal article" date="2013" name="Genome Announc.">
        <title>Draft Genome Sequence of Arcticibacter svalbardensis Strain MN12-7T, a Member of the Family Sphingobacteriaceae Isolated from an Arctic Soil Sample.</title>
        <authorList>
            <person name="Shivaji S."/>
            <person name="Ara S."/>
            <person name="Prasad S."/>
            <person name="Manasa B.P."/>
            <person name="Begum Z."/>
            <person name="Singh A."/>
            <person name="Kumar Pinnaka A."/>
        </authorList>
    </citation>
    <scope>NUCLEOTIDE SEQUENCE [LARGE SCALE GENOMIC DNA]</scope>
    <source>
        <strain evidence="5 6">MN12-7</strain>
    </source>
</reference>
<evidence type="ECO:0000256" key="2">
    <source>
        <dbReference type="ARBA" id="ARBA00004818"/>
    </source>
</evidence>
<dbReference type="Gene3D" id="3.40.50.1000">
    <property type="entry name" value="HAD superfamily/HAD-like"/>
    <property type="match status" value="1"/>
</dbReference>
<sequence>MDITLKQRFDSIIFDLDGTLWDSTAGVAFAWQSAKEEVDYVKYDITAEQVAGIAGMAYDAIYDSLFPELNTEQREAFKLICAKKELDTLAIRGGVLYPNLLTTIGALASEYKLFIVSNCQSGYIEVFLDFYDLREYFTGFQSYGTKGQPKAENIKDIVSEYELKSPVYVGDTQGDYESSRKAGVPFIFAAYGFGYVPKGSIAKIDSLLDLVEIL</sequence>
<dbReference type="eggNOG" id="COG0546">
    <property type="taxonomic scope" value="Bacteria"/>
</dbReference>
<dbReference type="PATRIC" id="fig|1150600.3.peg.1102"/>